<keyword evidence="6 16" id="KW-0479">Metal-binding</keyword>
<dbReference type="InterPro" id="IPR036412">
    <property type="entry name" value="HAD-like_sf"/>
</dbReference>
<name>A0A7C3CYQ6_9BACT</name>
<evidence type="ECO:0000259" key="18">
    <source>
        <dbReference type="PROSITE" id="PS50846"/>
    </source>
</evidence>
<evidence type="ECO:0000256" key="4">
    <source>
        <dbReference type="ARBA" id="ARBA00022448"/>
    </source>
</evidence>
<dbReference type="GO" id="GO:0005507">
    <property type="term" value="F:copper ion binding"/>
    <property type="evidence" value="ECO:0007669"/>
    <property type="project" value="TreeGrafter"/>
</dbReference>
<dbReference type="PRINTS" id="PR00943">
    <property type="entry name" value="CUATPASE"/>
</dbReference>
<keyword evidence="14 16" id="KW-0472">Membrane</keyword>
<evidence type="ECO:0000313" key="19">
    <source>
        <dbReference type="EMBL" id="HFC98168.1"/>
    </source>
</evidence>
<feature type="transmembrane region" description="Helical" evidence="16">
    <location>
        <begin position="375"/>
        <end position="397"/>
    </location>
</feature>
<dbReference type="InterPro" id="IPR023299">
    <property type="entry name" value="ATPase_P-typ_cyto_dom_N"/>
</dbReference>
<dbReference type="InterPro" id="IPR006121">
    <property type="entry name" value="HMA_dom"/>
</dbReference>
<dbReference type="PRINTS" id="PR00119">
    <property type="entry name" value="CATATPASE"/>
</dbReference>
<evidence type="ECO:0000256" key="9">
    <source>
        <dbReference type="ARBA" id="ARBA00022840"/>
    </source>
</evidence>
<evidence type="ECO:0000256" key="8">
    <source>
        <dbReference type="ARBA" id="ARBA00022796"/>
    </source>
</evidence>
<comment type="caution">
    <text evidence="19">The sequence shown here is derived from an EMBL/GenBank/DDBJ whole genome shotgun (WGS) entry which is preliminary data.</text>
</comment>
<evidence type="ECO:0000256" key="16">
    <source>
        <dbReference type="RuleBase" id="RU362081"/>
    </source>
</evidence>
<evidence type="ECO:0000256" key="11">
    <source>
        <dbReference type="ARBA" id="ARBA00022989"/>
    </source>
</evidence>
<dbReference type="PROSITE" id="PS00154">
    <property type="entry name" value="ATPASE_E1_E2"/>
    <property type="match status" value="1"/>
</dbReference>
<keyword evidence="16" id="KW-1003">Cell membrane</keyword>
<dbReference type="InterPro" id="IPR023214">
    <property type="entry name" value="HAD_sf"/>
</dbReference>
<dbReference type="PROSITE" id="PS50846">
    <property type="entry name" value="HMA_2"/>
    <property type="match status" value="1"/>
</dbReference>
<keyword evidence="9 16" id="KW-0067">ATP-binding</keyword>
<evidence type="ECO:0000256" key="7">
    <source>
        <dbReference type="ARBA" id="ARBA00022741"/>
    </source>
</evidence>
<keyword evidence="10" id="KW-1278">Translocase</keyword>
<evidence type="ECO:0000256" key="13">
    <source>
        <dbReference type="ARBA" id="ARBA00023065"/>
    </source>
</evidence>
<comment type="subcellular location">
    <subcellularLocation>
        <location evidence="16">Cell membrane</location>
    </subcellularLocation>
    <subcellularLocation>
        <location evidence="1">Endomembrane system</location>
        <topology evidence="1">Multi-pass membrane protein</topology>
    </subcellularLocation>
</comment>
<reference evidence="19" key="1">
    <citation type="journal article" date="2020" name="mSystems">
        <title>Genome- and Community-Level Interaction Insights into Carbon Utilization and Element Cycling Functions of Hydrothermarchaeota in Hydrothermal Sediment.</title>
        <authorList>
            <person name="Zhou Z."/>
            <person name="Liu Y."/>
            <person name="Xu W."/>
            <person name="Pan J."/>
            <person name="Luo Z.H."/>
            <person name="Li M."/>
        </authorList>
    </citation>
    <scope>NUCLEOTIDE SEQUENCE [LARGE SCALE GENOMIC DNA]</scope>
    <source>
        <strain evidence="19">HyVt-483</strain>
    </source>
</reference>
<dbReference type="GO" id="GO:0055070">
    <property type="term" value="P:copper ion homeostasis"/>
    <property type="evidence" value="ECO:0007669"/>
    <property type="project" value="TreeGrafter"/>
</dbReference>
<dbReference type="FunFam" id="3.30.70.100:FF:000001">
    <property type="entry name" value="ATPase copper transporting beta"/>
    <property type="match status" value="1"/>
</dbReference>
<dbReference type="SFLD" id="SFLDF00027">
    <property type="entry name" value="p-type_atpase"/>
    <property type="match status" value="1"/>
</dbReference>
<evidence type="ECO:0000256" key="3">
    <source>
        <dbReference type="ARBA" id="ARBA00012517"/>
    </source>
</evidence>
<dbReference type="CDD" id="cd00371">
    <property type="entry name" value="HMA"/>
    <property type="match status" value="1"/>
</dbReference>
<dbReference type="PANTHER" id="PTHR43520">
    <property type="entry name" value="ATP7, ISOFORM B"/>
    <property type="match status" value="1"/>
</dbReference>
<feature type="transmembrane region" description="Helical" evidence="16">
    <location>
        <begin position="745"/>
        <end position="764"/>
    </location>
</feature>
<dbReference type="Gene3D" id="3.30.70.100">
    <property type="match status" value="1"/>
</dbReference>
<evidence type="ECO:0000256" key="15">
    <source>
        <dbReference type="ARBA" id="ARBA00049289"/>
    </source>
</evidence>
<dbReference type="NCBIfam" id="TIGR01525">
    <property type="entry name" value="ATPase-IB_hvy"/>
    <property type="match status" value="1"/>
</dbReference>
<dbReference type="Pfam" id="PF00702">
    <property type="entry name" value="Hydrolase"/>
    <property type="match status" value="1"/>
</dbReference>
<keyword evidence="7 16" id="KW-0547">Nucleotide-binding</keyword>
<dbReference type="InterPro" id="IPR023298">
    <property type="entry name" value="ATPase_P-typ_TM_dom_sf"/>
</dbReference>
<protein>
    <recommendedName>
        <fullName evidence="3">P-type Cu(+) transporter</fullName>
        <ecNumber evidence="3">7.2.2.8</ecNumber>
    </recommendedName>
</protein>
<dbReference type="Gene3D" id="3.40.1110.10">
    <property type="entry name" value="Calcium-transporting ATPase, cytoplasmic domain N"/>
    <property type="match status" value="1"/>
</dbReference>
<dbReference type="Proteomes" id="UP000886043">
    <property type="component" value="Unassembled WGS sequence"/>
</dbReference>
<dbReference type="SUPFAM" id="SSF56784">
    <property type="entry name" value="HAD-like"/>
    <property type="match status" value="1"/>
</dbReference>
<feature type="transmembrane region" description="Helical" evidence="16">
    <location>
        <begin position="403"/>
        <end position="430"/>
    </location>
</feature>
<dbReference type="InterPro" id="IPR001757">
    <property type="entry name" value="P_typ_ATPase"/>
</dbReference>
<keyword evidence="8" id="KW-0187">Copper transport</keyword>
<feature type="transmembrane region" description="Helical" evidence="16">
    <location>
        <begin position="222"/>
        <end position="241"/>
    </location>
</feature>
<dbReference type="SFLD" id="SFLDG00002">
    <property type="entry name" value="C1.7:_P-type_atpase_like"/>
    <property type="match status" value="1"/>
</dbReference>
<keyword evidence="4" id="KW-0813">Transport</keyword>
<dbReference type="InterPro" id="IPR044492">
    <property type="entry name" value="P_typ_ATPase_HD_dom"/>
</dbReference>
<evidence type="ECO:0000256" key="2">
    <source>
        <dbReference type="ARBA" id="ARBA00006024"/>
    </source>
</evidence>
<dbReference type="PROSITE" id="PS01047">
    <property type="entry name" value="HMA_1"/>
    <property type="match status" value="1"/>
</dbReference>
<dbReference type="PANTHER" id="PTHR43520:SF8">
    <property type="entry name" value="P-TYPE CU(+) TRANSPORTER"/>
    <property type="match status" value="1"/>
</dbReference>
<keyword evidence="11 16" id="KW-1133">Transmembrane helix</keyword>
<keyword evidence="13" id="KW-0406">Ion transport</keyword>
<dbReference type="SUPFAM" id="SSF81665">
    <property type="entry name" value="Calcium ATPase, transmembrane domain M"/>
    <property type="match status" value="1"/>
</dbReference>
<evidence type="ECO:0000256" key="17">
    <source>
        <dbReference type="SAM" id="MobiDB-lite"/>
    </source>
</evidence>
<dbReference type="InterPro" id="IPR017969">
    <property type="entry name" value="Heavy-metal-associated_CS"/>
</dbReference>
<accession>A0A7C3CYQ6</accession>
<dbReference type="InterPro" id="IPR036163">
    <property type="entry name" value="HMA_dom_sf"/>
</dbReference>
<dbReference type="EMBL" id="DRMH01000088">
    <property type="protein sequence ID" value="HFC98168.1"/>
    <property type="molecule type" value="Genomic_DNA"/>
</dbReference>
<dbReference type="SFLD" id="SFLDS00003">
    <property type="entry name" value="Haloacid_Dehalogenase"/>
    <property type="match status" value="1"/>
</dbReference>
<dbReference type="GO" id="GO:0016887">
    <property type="term" value="F:ATP hydrolysis activity"/>
    <property type="evidence" value="ECO:0007669"/>
    <property type="project" value="InterPro"/>
</dbReference>
<evidence type="ECO:0000256" key="10">
    <source>
        <dbReference type="ARBA" id="ARBA00022967"/>
    </source>
</evidence>
<sequence length="771" mass="83693">MAEKDLRGSLPSEGGPGSRKILVRTPETPRGDSRRTAILVIGGISCAACVARLEKALGRLPGVEEVVVNLASGRARILYDPRITGISDFRRVIEEEGYQFVGLAEEAKKFPGEEEKRLAELKRRLLLAWVLAPLIFAFSMPGLFPVLSGLPLTTRFYLLLALSTPVEFYSGWEFLRGALQGLKHGRADMNTLVSLGTLSAYLYSTVVTFFPRVFTAAGLPLHVYYDSATMIIAFVLLGRYLETRARGRATEAVRRLMHLAPPVARVVREDREVELPAEALMPGDIVVVRPGERIPADGVIVEGRTSVDESMLTGESLPVEKVPGSEVIGGTLNLHGVFRFRVEKVGQDTVLATIARLVEEAQGSRARIQRLADRVAGVFVPVVLFLALVTLVVWYLWGPQPRITNALLSFVSVLVIACPCAMGLATPAAVMVSTGRAAEMGILVKNAPALEEGARVRVCVLDKTGTLTRGVPEVKGVFPAPGYSREEVLGLAAALERHSEHPLSRAMVRAAEGLETPRVEDIQAVPGRGLQGRLGEEMVLVGRLEWIQTQVEVPLELKSRVLREASSGNTVILVARGGEVLGFIALADTLRPEAREAIEELKSLGLRVFMLTGDNRATAASMARELELDGFLAEVLPAEKARKVQELRERGYRVMMVGDGINDAPALAEADLGVALSSGTDIAIESADVALMRPDLRLIPRTIRLCRATLRIIKQNLFWAFAYNVLAIPLAAGVFYPFFGWRLSPAVAAAAMAFSSVSVVTNALRLKRISL</sequence>
<dbReference type="InterPro" id="IPR059000">
    <property type="entry name" value="ATPase_P-type_domA"/>
</dbReference>
<dbReference type="GO" id="GO:0043682">
    <property type="term" value="F:P-type divalent copper transporter activity"/>
    <property type="evidence" value="ECO:0007669"/>
    <property type="project" value="TreeGrafter"/>
</dbReference>
<comment type="similarity">
    <text evidence="2 16">Belongs to the cation transport ATPase (P-type) (TC 3.A.3) family. Type IB subfamily.</text>
</comment>
<dbReference type="FunFam" id="3.40.50.1000:FF:000144">
    <property type="entry name" value="copper-transporting ATPase 1 isoform X2"/>
    <property type="match status" value="1"/>
</dbReference>
<comment type="catalytic activity">
    <reaction evidence="15">
        <text>Cu(+)(in) + ATP + H2O = Cu(+)(out) + ADP + phosphate + H(+)</text>
        <dbReference type="Rhea" id="RHEA:25792"/>
        <dbReference type="ChEBI" id="CHEBI:15377"/>
        <dbReference type="ChEBI" id="CHEBI:15378"/>
        <dbReference type="ChEBI" id="CHEBI:30616"/>
        <dbReference type="ChEBI" id="CHEBI:43474"/>
        <dbReference type="ChEBI" id="CHEBI:49552"/>
        <dbReference type="ChEBI" id="CHEBI:456216"/>
        <dbReference type="EC" id="7.2.2.8"/>
    </reaction>
</comment>
<feature type="transmembrane region" description="Helical" evidence="16">
    <location>
        <begin position="156"/>
        <end position="175"/>
    </location>
</feature>
<evidence type="ECO:0000256" key="14">
    <source>
        <dbReference type="ARBA" id="ARBA00023136"/>
    </source>
</evidence>
<dbReference type="Pfam" id="PF00403">
    <property type="entry name" value="HMA"/>
    <property type="match status" value="1"/>
</dbReference>
<dbReference type="InterPro" id="IPR018303">
    <property type="entry name" value="ATPase_P-typ_P_site"/>
</dbReference>
<dbReference type="GO" id="GO:0012505">
    <property type="term" value="C:endomembrane system"/>
    <property type="evidence" value="ECO:0007669"/>
    <property type="project" value="UniProtKB-SubCell"/>
</dbReference>
<organism evidence="19">
    <name type="scientific">Thermosulfurimonas dismutans</name>
    <dbReference type="NCBI Taxonomy" id="999894"/>
    <lineage>
        <taxon>Bacteria</taxon>
        <taxon>Pseudomonadati</taxon>
        <taxon>Thermodesulfobacteriota</taxon>
        <taxon>Thermodesulfobacteria</taxon>
        <taxon>Thermodesulfobacteriales</taxon>
        <taxon>Thermodesulfobacteriaceae</taxon>
        <taxon>Thermosulfurimonas</taxon>
    </lineage>
</organism>
<dbReference type="InterPro" id="IPR027256">
    <property type="entry name" value="P-typ_ATPase_IB"/>
</dbReference>
<feature type="domain" description="HMA" evidence="18">
    <location>
        <begin position="35"/>
        <end position="101"/>
    </location>
</feature>
<dbReference type="Gene3D" id="3.40.50.1000">
    <property type="entry name" value="HAD superfamily/HAD-like"/>
    <property type="match status" value="1"/>
</dbReference>
<dbReference type="SUPFAM" id="SSF81653">
    <property type="entry name" value="Calcium ATPase, transduction domain A"/>
    <property type="match status" value="1"/>
</dbReference>
<dbReference type="GO" id="GO:0005524">
    <property type="term" value="F:ATP binding"/>
    <property type="evidence" value="ECO:0007669"/>
    <property type="project" value="UniProtKB-UniRule"/>
</dbReference>
<keyword evidence="12" id="KW-0186">Copper</keyword>
<dbReference type="FunFam" id="2.70.150.10:FF:000002">
    <property type="entry name" value="Copper-transporting ATPase 1, putative"/>
    <property type="match status" value="1"/>
</dbReference>
<dbReference type="AlphaFoldDB" id="A0A7C3CYQ6"/>
<feature type="transmembrane region" description="Helical" evidence="16">
    <location>
        <begin position="717"/>
        <end position="739"/>
    </location>
</feature>
<gene>
    <name evidence="19" type="ORF">ENJ40_06910</name>
</gene>
<evidence type="ECO:0000256" key="5">
    <source>
        <dbReference type="ARBA" id="ARBA00022692"/>
    </source>
</evidence>
<dbReference type="Gene3D" id="2.70.150.10">
    <property type="entry name" value="Calcium-transporting ATPase, cytoplasmic transduction domain A"/>
    <property type="match status" value="1"/>
</dbReference>
<dbReference type="CDD" id="cd02094">
    <property type="entry name" value="P-type_ATPase_Cu-like"/>
    <property type="match status" value="1"/>
</dbReference>
<dbReference type="GO" id="GO:0140581">
    <property type="term" value="F:P-type monovalent copper transporter activity"/>
    <property type="evidence" value="ECO:0007669"/>
    <property type="project" value="UniProtKB-EC"/>
</dbReference>
<dbReference type="EC" id="7.2.2.8" evidence="3"/>
<evidence type="ECO:0000256" key="1">
    <source>
        <dbReference type="ARBA" id="ARBA00004127"/>
    </source>
</evidence>
<dbReference type="SUPFAM" id="SSF55008">
    <property type="entry name" value="HMA, heavy metal-associated domain"/>
    <property type="match status" value="1"/>
</dbReference>
<proteinExistence type="inferred from homology"/>
<evidence type="ECO:0000256" key="12">
    <source>
        <dbReference type="ARBA" id="ARBA00023008"/>
    </source>
</evidence>
<dbReference type="GO" id="GO:0005886">
    <property type="term" value="C:plasma membrane"/>
    <property type="evidence" value="ECO:0007669"/>
    <property type="project" value="UniProtKB-SubCell"/>
</dbReference>
<feature type="region of interest" description="Disordered" evidence="17">
    <location>
        <begin position="1"/>
        <end position="30"/>
    </location>
</feature>
<feature type="transmembrane region" description="Helical" evidence="16">
    <location>
        <begin position="187"/>
        <end position="210"/>
    </location>
</feature>
<feature type="transmembrane region" description="Helical" evidence="16">
    <location>
        <begin position="125"/>
        <end position="144"/>
    </location>
</feature>
<dbReference type="InterPro" id="IPR008250">
    <property type="entry name" value="ATPase_P-typ_transduc_dom_A_sf"/>
</dbReference>
<evidence type="ECO:0000256" key="6">
    <source>
        <dbReference type="ARBA" id="ARBA00022723"/>
    </source>
</evidence>
<dbReference type="NCBIfam" id="TIGR01511">
    <property type="entry name" value="ATPase-IB1_Cu"/>
    <property type="match status" value="1"/>
</dbReference>
<dbReference type="NCBIfam" id="TIGR01494">
    <property type="entry name" value="ATPase_P-type"/>
    <property type="match status" value="1"/>
</dbReference>
<dbReference type="PROSITE" id="PS01229">
    <property type="entry name" value="COF_2"/>
    <property type="match status" value="1"/>
</dbReference>
<keyword evidence="5 16" id="KW-0812">Transmembrane</keyword>
<dbReference type="Pfam" id="PF00122">
    <property type="entry name" value="E1-E2_ATPase"/>
    <property type="match status" value="1"/>
</dbReference>